<proteinExistence type="inferred from homology"/>
<feature type="binding site" evidence="9">
    <location>
        <position position="391"/>
    </location>
    <ligand>
        <name>Mg(2+)</name>
        <dbReference type="ChEBI" id="CHEBI:18420"/>
        <label>1</label>
    </ligand>
</feature>
<feature type="binding site" evidence="9">
    <location>
        <position position="156"/>
    </location>
    <ligand>
        <name>Mg(2+)</name>
        <dbReference type="ChEBI" id="CHEBI:18420"/>
        <label>1</label>
    </ligand>
</feature>
<dbReference type="InterPro" id="IPR014746">
    <property type="entry name" value="Gln_synth/guanido_kin_cat_dom"/>
</dbReference>
<dbReference type="Pfam" id="PF03951">
    <property type="entry name" value="Gln-synt_N"/>
    <property type="match status" value="1"/>
</dbReference>
<feature type="binding site" evidence="7">
    <location>
        <position position="359"/>
    </location>
    <ligand>
        <name>L-glutamate</name>
        <dbReference type="ChEBI" id="CHEBI:29985"/>
    </ligand>
</feature>
<dbReference type="InterPro" id="IPR027302">
    <property type="entry name" value="Gln_synth_N_conserv_site"/>
</dbReference>
<comment type="subcellular location">
    <subcellularLocation>
        <location evidence="1 13">Cytoplasm</location>
    </subcellularLocation>
</comment>
<keyword evidence="3 13" id="KW-0963">Cytoplasm</keyword>
<accession>A0A8T4L6Y9</accession>
<dbReference type="NCBIfam" id="TIGR00653">
    <property type="entry name" value="GlnA"/>
    <property type="match status" value="1"/>
</dbReference>
<dbReference type="Gene3D" id="3.30.590.10">
    <property type="entry name" value="Glutamine synthetase/guanido kinase, catalytic domain"/>
    <property type="match status" value="1"/>
</dbReference>
<protein>
    <recommendedName>
        <fullName evidence="14">Glutamine synthetase</fullName>
        <ecNumber evidence="14">6.3.1.2</ecNumber>
    </recommendedName>
</protein>
<evidence type="ECO:0000256" key="6">
    <source>
        <dbReference type="ARBA" id="ARBA00022840"/>
    </source>
</evidence>
<evidence type="ECO:0000256" key="3">
    <source>
        <dbReference type="ARBA" id="ARBA00022490"/>
    </source>
</evidence>
<dbReference type="PROSITE" id="PS51986">
    <property type="entry name" value="GS_BETA_GRASP"/>
    <property type="match status" value="1"/>
</dbReference>
<feature type="modified residue" description="O-AMP-tyrosine" evidence="10">
    <location>
        <position position="431"/>
    </location>
</feature>
<dbReference type="InterPro" id="IPR036651">
    <property type="entry name" value="Gln_synt_N_sf"/>
</dbReference>
<feature type="binding site" evidence="7">
    <location>
        <position position="353"/>
    </location>
    <ligand>
        <name>L-glutamate</name>
        <dbReference type="ChEBI" id="CHEBI:29985"/>
    </ligand>
</feature>
<feature type="domain" description="GS catalytic" evidence="16">
    <location>
        <begin position="132"/>
        <end position="499"/>
    </location>
</feature>
<evidence type="ECO:0000256" key="13">
    <source>
        <dbReference type="RuleBase" id="RU000385"/>
    </source>
</evidence>
<feature type="binding site" evidence="7">
    <location>
        <position position="371"/>
    </location>
    <ligand>
        <name>L-glutamate</name>
        <dbReference type="ChEBI" id="CHEBI:29985"/>
    </ligand>
</feature>
<dbReference type="EMBL" id="JAGVWE010000004">
    <property type="protein sequence ID" value="MBS3063038.1"/>
    <property type="molecule type" value="Genomic_DNA"/>
</dbReference>
<keyword evidence="9" id="KW-0479">Metal-binding</keyword>
<dbReference type="Pfam" id="PF00120">
    <property type="entry name" value="Gln-synt_C"/>
    <property type="match status" value="1"/>
</dbReference>
<dbReference type="PROSITE" id="PS00180">
    <property type="entry name" value="GLNA_1"/>
    <property type="match status" value="1"/>
</dbReference>
<dbReference type="GO" id="GO:0006542">
    <property type="term" value="P:glutamine biosynthetic process"/>
    <property type="evidence" value="ECO:0007669"/>
    <property type="project" value="InterPro"/>
</dbReference>
<feature type="binding site" evidence="8">
    <location>
        <position position="371"/>
    </location>
    <ligand>
        <name>ATP</name>
        <dbReference type="ChEBI" id="CHEBI:30616"/>
    </ligand>
</feature>
<evidence type="ECO:0000256" key="7">
    <source>
        <dbReference type="PIRSR" id="PIRSR604809-1"/>
    </source>
</evidence>
<comment type="similarity">
    <text evidence="2 11 12">Belongs to the glutamine synthetase family.</text>
</comment>
<evidence type="ECO:0000256" key="11">
    <source>
        <dbReference type="PROSITE-ProRule" id="PRU01330"/>
    </source>
</evidence>
<dbReference type="InterPro" id="IPR008147">
    <property type="entry name" value="Gln_synt_N"/>
</dbReference>
<evidence type="ECO:0000256" key="4">
    <source>
        <dbReference type="ARBA" id="ARBA00022598"/>
    </source>
</evidence>
<dbReference type="GO" id="GO:0004356">
    <property type="term" value="F:glutamine synthetase activity"/>
    <property type="evidence" value="ECO:0007669"/>
    <property type="project" value="UniProtKB-EC"/>
</dbReference>
<gene>
    <name evidence="17" type="primary">glnA</name>
    <name evidence="17" type="ORF">J4203_04145</name>
</gene>
<evidence type="ECO:0000259" key="15">
    <source>
        <dbReference type="PROSITE" id="PS51986"/>
    </source>
</evidence>
<dbReference type="InterPro" id="IPR027303">
    <property type="entry name" value="Gln_synth_gly_rich_site"/>
</dbReference>
<feature type="binding site" evidence="9">
    <location>
        <position position="299"/>
    </location>
    <ligand>
        <name>Mg(2+)</name>
        <dbReference type="ChEBI" id="CHEBI:18420"/>
        <label>1</label>
    </ligand>
</feature>
<keyword evidence="5 8" id="KW-0547">Nucleotide-binding</keyword>
<dbReference type="InterPro" id="IPR008146">
    <property type="entry name" value="Gln_synth_cat_dom"/>
</dbReference>
<feature type="domain" description="GS beta-grasp" evidence="15">
    <location>
        <begin position="37"/>
        <end position="124"/>
    </location>
</feature>
<evidence type="ECO:0000313" key="17">
    <source>
        <dbReference type="EMBL" id="MBS3063038.1"/>
    </source>
</evidence>
<dbReference type="SMART" id="SM01230">
    <property type="entry name" value="Gln-synt_C"/>
    <property type="match status" value="1"/>
</dbReference>
<comment type="caution">
    <text evidence="17">The sequence shown here is derived from an EMBL/GenBank/DDBJ whole genome shotgun (WGS) entry which is preliminary data.</text>
</comment>
<organism evidence="17 18">
    <name type="scientific">Candidatus Iainarchaeum sp</name>
    <dbReference type="NCBI Taxonomy" id="3101447"/>
    <lineage>
        <taxon>Archaea</taxon>
        <taxon>Candidatus Iainarchaeota</taxon>
        <taxon>Candidatus Iainarchaeia</taxon>
        <taxon>Candidatus Iainarchaeales</taxon>
        <taxon>Candidatus Iainarchaeaceae</taxon>
        <taxon>Candidatus Iainarchaeum</taxon>
    </lineage>
</organism>
<dbReference type="PROSITE" id="PS00181">
    <property type="entry name" value="GLNA_ATP"/>
    <property type="match status" value="1"/>
</dbReference>
<feature type="binding site" evidence="9">
    <location>
        <position position="250"/>
    </location>
    <ligand>
        <name>Mg(2+)</name>
        <dbReference type="ChEBI" id="CHEBI:18420"/>
        <label>1</label>
    </ligand>
</feature>
<feature type="binding site" evidence="9">
    <location>
        <position position="158"/>
    </location>
    <ligand>
        <name>Mg(2+)</name>
        <dbReference type="ChEBI" id="CHEBI:18420"/>
        <label>1</label>
    </ligand>
</feature>
<evidence type="ECO:0000256" key="10">
    <source>
        <dbReference type="PIRSR" id="PIRSR604809-50"/>
    </source>
</evidence>
<dbReference type="GO" id="GO:0046872">
    <property type="term" value="F:metal ion binding"/>
    <property type="evidence" value="ECO:0007669"/>
    <property type="project" value="UniProtKB-KW"/>
</dbReference>
<dbReference type="GO" id="GO:0005737">
    <property type="term" value="C:cytoplasm"/>
    <property type="evidence" value="ECO:0007669"/>
    <property type="project" value="UniProtKB-SubCell"/>
</dbReference>
<feature type="binding site" evidence="9">
    <location>
        <position position="242"/>
    </location>
    <ligand>
        <name>Mg(2+)</name>
        <dbReference type="ChEBI" id="CHEBI:18420"/>
        <label>1</label>
    </ligand>
</feature>
<evidence type="ECO:0000313" key="18">
    <source>
        <dbReference type="Proteomes" id="UP000678237"/>
    </source>
</evidence>
<dbReference type="Proteomes" id="UP000678237">
    <property type="component" value="Unassembled WGS sequence"/>
</dbReference>
<dbReference type="AlphaFoldDB" id="A0A8T4L6Y9"/>
<evidence type="ECO:0000256" key="5">
    <source>
        <dbReference type="ARBA" id="ARBA00022741"/>
    </source>
</evidence>
<feature type="binding site" evidence="7">
    <location>
        <position position="393"/>
    </location>
    <ligand>
        <name>L-glutamate</name>
        <dbReference type="ChEBI" id="CHEBI:29985"/>
    </ligand>
</feature>
<name>A0A8T4L6Y9_9ARCH</name>
<sequence>MDGKQAQRQEEFQLPAGAKRLHNHEAVATVLKRVAQEKVKWIDFQFVDLLGQLQHVSVPAHTLEYENFGEGVGKLDGSSIKGFKDIHESDMLLRPDPETFAVLPWYGEQHKTARMYSDVFEGASSTRFSRDPRYVAQKAEQAAASMGYDTTYWGPELEFFVFDSVKITPNATAARDAWSGCGYEIKSTEAAWSDMEGNAFPIRFKEGYYPGPPQDTMVDFRNEACRTLMEDFGMVLDAHHHEVATAGQGEIDMKYDRLVHMADQVITYKQVLKMTATRMGKVCTFMPKPIFGDNASGMHVHQSLWKNGKNTFYDPNEPYAEMSQTMRYYIGGLLEHSKALCAFTNPTTNSYRRLVPGYEAPVFIAYSKRNRSANIRIPAYYSGVEHAKRLEYRTPDTSCNPYLSFAALLAAGLDGIRKKTDPGNPVDEDIYKLTPEKRKALGVKELPGSLKEAMECLESDKGFLDGVFTADLIEKHVELKMDEFLQLSLRPTPRLVKPV</sequence>
<keyword evidence="9" id="KW-0460">Magnesium</keyword>
<feature type="binding site" evidence="8">
    <location>
        <position position="237"/>
    </location>
    <ligand>
        <name>ATP</name>
        <dbReference type="ChEBI" id="CHEBI:30616"/>
    </ligand>
</feature>
<dbReference type="EC" id="6.3.1.2" evidence="14"/>
<feature type="binding site" evidence="8">
    <location>
        <begin position="301"/>
        <end position="303"/>
    </location>
    <ligand>
        <name>ATP</name>
        <dbReference type="ChEBI" id="CHEBI:30616"/>
    </ligand>
</feature>
<evidence type="ECO:0000256" key="1">
    <source>
        <dbReference type="ARBA" id="ARBA00004496"/>
    </source>
</evidence>
<evidence type="ECO:0000256" key="12">
    <source>
        <dbReference type="RuleBase" id="RU000384"/>
    </source>
</evidence>
<reference evidence="17" key="2">
    <citation type="submission" date="2021-05" db="EMBL/GenBank/DDBJ databases">
        <title>Protein family content uncovers lineage relationships and bacterial pathway maintenance mechanisms in DPANN archaea.</title>
        <authorList>
            <person name="Castelle C.J."/>
            <person name="Meheust R."/>
            <person name="Jaffe A.L."/>
            <person name="Seitz K."/>
            <person name="Gong X."/>
            <person name="Baker B.J."/>
            <person name="Banfield J.F."/>
        </authorList>
    </citation>
    <scope>NUCLEOTIDE SEQUENCE</scope>
    <source>
        <strain evidence="17">RIFCSPLOWO2_01_FULL_58_19</strain>
    </source>
</reference>
<evidence type="ECO:0000256" key="14">
    <source>
        <dbReference type="RuleBase" id="RU004356"/>
    </source>
</evidence>
<comment type="cofactor">
    <cofactor evidence="9">
        <name>Mg(2+)</name>
        <dbReference type="ChEBI" id="CHEBI:18420"/>
    </cofactor>
    <text evidence="9">Binds 2 Mg(2+) ions per subunit.</text>
</comment>
<dbReference type="PROSITE" id="PS51987">
    <property type="entry name" value="GS_CATALYTIC"/>
    <property type="match status" value="1"/>
</dbReference>
<dbReference type="GO" id="GO:0005524">
    <property type="term" value="F:ATP binding"/>
    <property type="evidence" value="ECO:0007669"/>
    <property type="project" value="UniProtKB-KW"/>
</dbReference>
<comment type="catalytic activity">
    <reaction evidence="14">
        <text>L-glutamate + NH4(+) + ATP = L-glutamine + ADP + phosphate + H(+)</text>
        <dbReference type="Rhea" id="RHEA:16169"/>
        <dbReference type="ChEBI" id="CHEBI:15378"/>
        <dbReference type="ChEBI" id="CHEBI:28938"/>
        <dbReference type="ChEBI" id="CHEBI:29985"/>
        <dbReference type="ChEBI" id="CHEBI:30616"/>
        <dbReference type="ChEBI" id="CHEBI:43474"/>
        <dbReference type="ChEBI" id="CHEBI:58359"/>
        <dbReference type="ChEBI" id="CHEBI:456216"/>
        <dbReference type="EC" id="6.3.1.2"/>
    </reaction>
</comment>
<evidence type="ECO:0000256" key="2">
    <source>
        <dbReference type="ARBA" id="ARBA00009897"/>
    </source>
</evidence>
<keyword evidence="4 14" id="KW-0436">Ligase</keyword>
<feature type="binding site" evidence="7">
    <location>
        <begin position="294"/>
        <end position="295"/>
    </location>
    <ligand>
        <name>L-glutamate</name>
        <dbReference type="ChEBI" id="CHEBI:29985"/>
    </ligand>
</feature>
<dbReference type="PANTHER" id="PTHR43407:SF1">
    <property type="entry name" value="LENGSIN"/>
    <property type="match status" value="1"/>
</dbReference>
<dbReference type="GO" id="GO:0019740">
    <property type="term" value="P:nitrogen utilization"/>
    <property type="evidence" value="ECO:0007669"/>
    <property type="project" value="TreeGrafter"/>
</dbReference>
<dbReference type="SUPFAM" id="SSF55931">
    <property type="entry name" value="Glutamine synthetase/guanido kinase"/>
    <property type="match status" value="1"/>
</dbReference>
<dbReference type="GO" id="GO:0016020">
    <property type="term" value="C:membrane"/>
    <property type="evidence" value="ECO:0007669"/>
    <property type="project" value="TreeGrafter"/>
</dbReference>
<dbReference type="InterPro" id="IPR004809">
    <property type="entry name" value="Gln_synth_I"/>
</dbReference>
<reference evidence="17" key="1">
    <citation type="submission" date="2021-03" db="EMBL/GenBank/DDBJ databases">
        <authorList>
            <person name="Jaffe A."/>
        </authorList>
    </citation>
    <scope>NUCLEOTIDE SEQUENCE</scope>
    <source>
        <strain evidence="17">RIFCSPLOWO2_01_FULL_58_19</strain>
    </source>
</reference>
<evidence type="ECO:0000256" key="8">
    <source>
        <dbReference type="PIRSR" id="PIRSR604809-2"/>
    </source>
</evidence>
<dbReference type="Gene3D" id="3.10.20.70">
    <property type="entry name" value="Glutamine synthetase, N-terminal domain"/>
    <property type="match status" value="1"/>
</dbReference>
<keyword evidence="10" id="KW-0597">Phosphoprotein</keyword>
<evidence type="ECO:0000259" key="16">
    <source>
        <dbReference type="PROSITE" id="PS51987"/>
    </source>
</evidence>
<dbReference type="PANTHER" id="PTHR43407">
    <property type="entry name" value="GLUTAMINE SYNTHETASE"/>
    <property type="match status" value="1"/>
</dbReference>
<keyword evidence="6 8" id="KW-0067">ATP-binding</keyword>
<evidence type="ECO:0000256" key="9">
    <source>
        <dbReference type="PIRSR" id="PIRSR604809-3"/>
    </source>
</evidence>
<dbReference type="SUPFAM" id="SSF54368">
    <property type="entry name" value="Glutamine synthetase, N-terminal domain"/>
    <property type="match status" value="1"/>
</dbReference>